<evidence type="ECO:0000256" key="2">
    <source>
        <dbReference type="ARBA" id="ARBA00023157"/>
    </source>
</evidence>
<name>A0A1B6GZ11_9HEMI</name>
<dbReference type="GO" id="GO:0006508">
    <property type="term" value="P:proteolysis"/>
    <property type="evidence" value="ECO:0007669"/>
    <property type="project" value="UniProtKB-KW"/>
</dbReference>
<dbReference type="PANTHER" id="PTHR24256">
    <property type="entry name" value="TRYPTASE-RELATED"/>
    <property type="match status" value="1"/>
</dbReference>
<feature type="domain" description="Peptidase S1" evidence="7">
    <location>
        <begin position="52"/>
        <end position="310"/>
    </location>
</feature>
<proteinExistence type="inferred from homology"/>
<comment type="similarity">
    <text evidence="4">Belongs to the peptidase S1 family. CLIP subfamily.</text>
</comment>
<dbReference type="EMBL" id="GECZ01002108">
    <property type="protein sequence ID" value="JAS67661.1"/>
    <property type="molecule type" value="Transcribed_RNA"/>
</dbReference>
<organism evidence="8">
    <name type="scientific">Cuerna arida</name>
    <dbReference type="NCBI Taxonomy" id="1464854"/>
    <lineage>
        <taxon>Eukaryota</taxon>
        <taxon>Metazoa</taxon>
        <taxon>Ecdysozoa</taxon>
        <taxon>Arthropoda</taxon>
        <taxon>Hexapoda</taxon>
        <taxon>Insecta</taxon>
        <taxon>Pterygota</taxon>
        <taxon>Neoptera</taxon>
        <taxon>Paraneoptera</taxon>
        <taxon>Hemiptera</taxon>
        <taxon>Auchenorrhyncha</taxon>
        <taxon>Membracoidea</taxon>
        <taxon>Cicadellidae</taxon>
        <taxon>Cicadellinae</taxon>
        <taxon>Proconiini</taxon>
        <taxon>Cuerna</taxon>
    </lineage>
</organism>
<dbReference type="InterPro" id="IPR043504">
    <property type="entry name" value="Peptidase_S1_PA_chymotrypsin"/>
</dbReference>
<evidence type="ECO:0000256" key="5">
    <source>
        <dbReference type="RuleBase" id="RU363034"/>
    </source>
</evidence>
<dbReference type="Gene3D" id="2.40.10.10">
    <property type="entry name" value="Trypsin-like serine proteases"/>
    <property type="match status" value="2"/>
</dbReference>
<reference evidence="8" key="1">
    <citation type="submission" date="2015-11" db="EMBL/GenBank/DDBJ databases">
        <title>De novo transcriptome assembly of four potential Pierce s Disease insect vectors from Arizona vineyards.</title>
        <authorList>
            <person name="Tassone E.E."/>
        </authorList>
    </citation>
    <scope>NUCLEOTIDE SEQUENCE</scope>
</reference>
<keyword evidence="3" id="KW-0325">Glycoprotein</keyword>
<dbReference type="CDD" id="cd00190">
    <property type="entry name" value="Tryp_SPc"/>
    <property type="match status" value="1"/>
</dbReference>
<dbReference type="InterPro" id="IPR001314">
    <property type="entry name" value="Peptidase_S1A"/>
</dbReference>
<keyword evidence="5" id="KW-0720">Serine protease</keyword>
<evidence type="ECO:0000256" key="4">
    <source>
        <dbReference type="ARBA" id="ARBA00024195"/>
    </source>
</evidence>
<dbReference type="InterPro" id="IPR001254">
    <property type="entry name" value="Trypsin_dom"/>
</dbReference>
<dbReference type="Pfam" id="PF00089">
    <property type="entry name" value="Trypsin"/>
    <property type="match status" value="1"/>
</dbReference>
<dbReference type="SMART" id="SM00020">
    <property type="entry name" value="Tryp_SPc"/>
    <property type="match status" value="1"/>
</dbReference>
<dbReference type="GO" id="GO:0004252">
    <property type="term" value="F:serine-type endopeptidase activity"/>
    <property type="evidence" value="ECO:0007669"/>
    <property type="project" value="InterPro"/>
</dbReference>
<dbReference type="PROSITE" id="PS00134">
    <property type="entry name" value="TRYPSIN_HIS"/>
    <property type="match status" value="1"/>
</dbReference>
<keyword evidence="2" id="KW-1015">Disulfide bond</keyword>
<accession>A0A1B6GZ11</accession>
<evidence type="ECO:0000256" key="6">
    <source>
        <dbReference type="SAM" id="SignalP"/>
    </source>
</evidence>
<dbReference type="PRINTS" id="PR00722">
    <property type="entry name" value="CHYMOTRYPSIN"/>
</dbReference>
<gene>
    <name evidence="8" type="ORF">g.36029</name>
</gene>
<keyword evidence="5" id="KW-0378">Hydrolase</keyword>
<evidence type="ECO:0000256" key="3">
    <source>
        <dbReference type="ARBA" id="ARBA00023180"/>
    </source>
</evidence>
<evidence type="ECO:0000313" key="8">
    <source>
        <dbReference type="EMBL" id="JAS67661.1"/>
    </source>
</evidence>
<keyword evidence="1 6" id="KW-0732">Signal</keyword>
<feature type="signal peptide" evidence="6">
    <location>
        <begin position="1"/>
        <end position="18"/>
    </location>
</feature>
<dbReference type="PROSITE" id="PS50240">
    <property type="entry name" value="TRYPSIN_DOM"/>
    <property type="match status" value="1"/>
</dbReference>
<dbReference type="AlphaFoldDB" id="A0A1B6GZ11"/>
<protein>
    <recommendedName>
        <fullName evidence="7">Peptidase S1 domain-containing protein</fullName>
    </recommendedName>
</protein>
<dbReference type="PROSITE" id="PS00135">
    <property type="entry name" value="TRYPSIN_SER"/>
    <property type="match status" value="1"/>
</dbReference>
<dbReference type="InterPro" id="IPR018114">
    <property type="entry name" value="TRYPSIN_HIS"/>
</dbReference>
<evidence type="ECO:0000259" key="7">
    <source>
        <dbReference type="PROSITE" id="PS50240"/>
    </source>
</evidence>
<dbReference type="InterPro" id="IPR009003">
    <property type="entry name" value="Peptidase_S1_PA"/>
</dbReference>
<evidence type="ECO:0000256" key="1">
    <source>
        <dbReference type="ARBA" id="ARBA00022729"/>
    </source>
</evidence>
<dbReference type="InterPro" id="IPR051487">
    <property type="entry name" value="Ser/Thr_Proteases_Immune/Dev"/>
</dbReference>
<feature type="chain" id="PRO_5008584062" description="Peptidase S1 domain-containing protein" evidence="6">
    <location>
        <begin position="19"/>
        <end position="311"/>
    </location>
</feature>
<dbReference type="FunFam" id="2.40.10.10:FF:000028">
    <property type="entry name" value="Serine protease easter"/>
    <property type="match status" value="1"/>
</dbReference>
<keyword evidence="5" id="KW-0645">Protease</keyword>
<dbReference type="InterPro" id="IPR033116">
    <property type="entry name" value="TRYPSIN_SER"/>
</dbReference>
<sequence length="311" mass="34570">MFYRSLLVLLLLSLTCECQYDRAKVIEGATKIRKLPQLDVCGLSTTVFGTRIINGSPAKLGAYPWMVLVGFRRSFGRKTLWGCGGSLVTNQHVVTAAHCVYPPLLNGYNVHEVRLGDLDLNDAVVDGASPLDVRVENTIMHEHYDRVTRLNDIAIIKIKEKVQFTDLIRPICLPPPEFRTNMFVNFAPVAAGWGTSLNNTSFRTDTRLLEAELTIQDLDECRTNVTSKLTDVLIDNSVICAYSPTSDTCQGDSGGPLMFPRKMRAAPDNSPGNIFLMGIVSYGYMCARPGFPGVYTRVSHHMAWIIEHLDI</sequence>
<dbReference type="SUPFAM" id="SSF50494">
    <property type="entry name" value="Trypsin-like serine proteases"/>
    <property type="match status" value="1"/>
</dbReference>